<dbReference type="EMBL" id="CP092868">
    <property type="protein sequence ID" value="UYV69422.1"/>
    <property type="molecule type" value="Genomic_DNA"/>
</dbReference>
<name>A0ABY6KNM2_9ARAC</name>
<gene>
    <name evidence="1" type="ORF">LAZ67_6003536</name>
</gene>
<evidence type="ECO:0000313" key="2">
    <source>
        <dbReference type="Proteomes" id="UP001235939"/>
    </source>
</evidence>
<evidence type="ECO:0000313" key="1">
    <source>
        <dbReference type="EMBL" id="UYV69422.1"/>
    </source>
</evidence>
<reference evidence="1 2" key="1">
    <citation type="submission" date="2022-01" db="EMBL/GenBank/DDBJ databases">
        <title>A chromosomal length assembly of Cordylochernes scorpioides.</title>
        <authorList>
            <person name="Zeh D."/>
            <person name="Zeh J."/>
        </authorList>
    </citation>
    <scope>NUCLEOTIDE SEQUENCE [LARGE SCALE GENOMIC DNA]</scope>
    <source>
        <strain evidence="1">IN4F17</strain>
        <tissue evidence="1">Whole Body</tissue>
    </source>
</reference>
<proteinExistence type="predicted"/>
<keyword evidence="2" id="KW-1185">Reference proteome</keyword>
<sequence length="181" mass="20495">MRDLSIPDSHFREGILIFEKRLNKCIEVKGDYRRILEVRFIVHRLFLDSVGDFVEAPEVASTILPRQDHGIWACEGAGLSPGSNVEVMDALACEGARQISGMILSPSYHSDPLFNWFMPRGFARGGVHRDIVLCRYSLTSTFRRILEVRFIVHRLFLDSVGDFVEAPEVASTEPVHQGEVH</sequence>
<organism evidence="1 2">
    <name type="scientific">Cordylochernes scorpioides</name>
    <dbReference type="NCBI Taxonomy" id="51811"/>
    <lineage>
        <taxon>Eukaryota</taxon>
        <taxon>Metazoa</taxon>
        <taxon>Ecdysozoa</taxon>
        <taxon>Arthropoda</taxon>
        <taxon>Chelicerata</taxon>
        <taxon>Arachnida</taxon>
        <taxon>Pseudoscorpiones</taxon>
        <taxon>Cheliferoidea</taxon>
        <taxon>Chernetidae</taxon>
        <taxon>Cordylochernes</taxon>
    </lineage>
</organism>
<accession>A0ABY6KNM2</accession>
<dbReference type="Proteomes" id="UP001235939">
    <property type="component" value="Chromosome 06"/>
</dbReference>
<protein>
    <submittedName>
        <fullName evidence="1">Uncharacterized protein</fullName>
    </submittedName>
</protein>